<evidence type="ECO:0000313" key="2">
    <source>
        <dbReference type="Proteomes" id="UP000054324"/>
    </source>
</evidence>
<evidence type="ECO:0000313" key="1">
    <source>
        <dbReference type="EMBL" id="KER21104.1"/>
    </source>
</evidence>
<dbReference type="CTD" id="20329330"/>
<feature type="non-terminal residue" evidence="1">
    <location>
        <position position="74"/>
    </location>
</feature>
<name>A0A075A126_OPIVI</name>
<dbReference type="Proteomes" id="UP000054324">
    <property type="component" value="Unassembled WGS sequence"/>
</dbReference>
<dbReference type="RefSeq" id="XP_009175146.1">
    <property type="nucleotide sequence ID" value="XM_009176882.1"/>
</dbReference>
<accession>A0A075A126</accession>
<proteinExistence type="predicted"/>
<dbReference type="AlphaFoldDB" id="A0A075A126"/>
<dbReference type="EMBL" id="KL596994">
    <property type="protein sequence ID" value="KER21104.1"/>
    <property type="molecule type" value="Genomic_DNA"/>
</dbReference>
<sequence>MNATRLDYVHGHSPQLTCQFRLSETVPTTDLGQPGSIPDLVQPSVGMTVRHQKGATAERFLLSSVVINRVVYAK</sequence>
<protein>
    <submittedName>
        <fullName evidence="1">Uncharacterized protein</fullName>
    </submittedName>
</protein>
<reference evidence="1 2" key="1">
    <citation type="submission" date="2013-11" db="EMBL/GenBank/DDBJ databases">
        <title>Opisthorchis viverrini - life in the bile duct.</title>
        <authorList>
            <person name="Young N.D."/>
            <person name="Nagarajan N."/>
            <person name="Lin S.J."/>
            <person name="Korhonen P.K."/>
            <person name="Jex A.R."/>
            <person name="Hall R.S."/>
            <person name="Safavi-Hemami H."/>
            <person name="Kaewkong W."/>
            <person name="Bertrand D."/>
            <person name="Gao S."/>
            <person name="Seet Q."/>
            <person name="Wongkham S."/>
            <person name="Teh B.T."/>
            <person name="Wongkham C."/>
            <person name="Intapan P.M."/>
            <person name="Maleewong W."/>
            <person name="Yang X."/>
            <person name="Hu M."/>
            <person name="Wang Z."/>
            <person name="Hofmann A."/>
            <person name="Sternberg P.W."/>
            <person name="Tan P."/>
            <person name="Wang J."/>
            <person name="Gasser R.B."/>
        </authorList>
    </citation>
    <scope>NUCLEOTIDE SEQUENCE [LARGE SCALE GENOMIC DNA]</scope>
</reference>
<dbReference type="GeneID" id="20329330"/>
<organism evidence="1 2">
    <name type="scientific">Opisthorchis viverrini</name>
    <name type="common">Southeast Asian liver fluke</name>
    <dbReference type="NCBI Taxonomy" id="6198"/>
    <lineage>
        <taxon>Eukaryota</taxon>
        <taxon>Metazoa</taxon>
        <taxon>Spiralia</taxon>
        <taxon>Lophotrochozoa</taxon>
        <taxon>Platyhelminthes</taxon>
        <taxon>Trematoda</taxon>
        <taxon>Digenea</taxon>
        <taxon>Opisthorchiida</taxon>
        <taxon>Opisthorchiata</taxon>
        <taxon>Opisthorchiidae</taxon>
        <taxon>Opisthorchis</taxon>
    </lineage>
</organism>
<gene>
    <name evidence="1" type="ORF">T265_15165</name>
</gene>
<keyword evidence="2" id="KW-1185">Reference proteome</keyword>
<dbReference type="KEGG" id="ovi:T265_15165"/>
<dbReference type="OrthoDB" id="6266369at2759"/>